<keyword evidence="1" id="KW-0812">Transmembrane</keyword>
<keyword evidence="1" id="KW-1133">Transmembrane helix</keyword>
<dbReference type="Proteomes" id="UP000585474">
    <property type="component" value="Unassembled WGS sequence"/>
</dbReference>
<dbReference type="PANTHER" id="PTHR34222">
    <property type="entry name" value="GAG_PRE-INTEGRS DOMAIN-CONTAINING PROTEIN"/>
    <property type="match status" value="1"/>
</dbReference>
<evidence type="ECO:0000256" key="1">
    <source>
        <dbReference type="SAM" id="Phobius"/>
    </source>
</evidence>
<gene>
    <name evidence="2" type="ORF">Acr_21g0003070</name>
</gene>
<accession>A0A7J0GG72</accession>
<reference evidence="2 3" key="1">
    <citation type="submission" date="2019-07" db="EMBL/GenBank/DDBJ databases">
        <title>De Novo Assembly of kiwifruit Actinidia rufa.</title>
        <authorList>
            <person name="Sugita-Konishi S."/>
            <person name="Sato K."/>
            <person name="Mori E."/>
            <person name="Abe Y."/>
            <person name="Kisaki G."/>
            <person name="Hamano K."/>
            <person name="Suezawa K."/>
            <person name="Otani M."/>
            <person name="Fukuda T."/>
            <person name="Manabe T."/>
            <person name="Gomi K."/>
            <person name="Tabuchi M."/>
            <person name="Akimitsu K."/>
            <person name="Kataoka I."/>
        </authorList>
    </citation>
    <scope>NUCLEOTIDE SEQUENCE [LARGE SCALE GENOMIC DNA]</scope>
    <source>
        <strain evidence="3">cv. Fuchu</strain>
    </source>
</reference>
<keyword evidence="3" id="KW-1185">Reference proteome</keyword>
<sequence length="369" mass="40349">MKVNGIESLDWSCACDVRLLPDDVVGPVCICGKCTCDGVKNLSSHYQMEYIMSFLMGLHDSFSQIRSQLLLMDPLPPINKVFALISQEEQQRKIGNQSNSTSDSANSLAFTIKNDNTKKIAKNLTPYKPRNYSIGGNRSNYTGAYKGQNKERPFCTHCNFHGHTIEKCYKDINSKKMIGKGKKFDNLYILDATTLKTDAANSNDDDATLKIVHDKSAPIIAVSENNQSASISTLGLSNSIPNTYGITQQAEFLSPSLEVPIRSFGLRSPRRLKPCSSLKETKKQQTLQKAPNNAPLPQSLKTFLNLNPKGDDNNDADADDDGGGTALKGTLLAGLLLVGVVGGFGSLGYIYKDQINDFLTQFSGFIEGI</sequence>
<dbReference type="AlphaFoldDB" id="A0A7J0GG72"/>
<dbReference type="EMBL" id="BJWL01000021">
    <property type="protein sequence ID" value="GFZ09708.1"/>
    <property type="molecule type" value="Genomic_DNA"/>
</dbReference>
<dbReference type="PANTHER" id="PTHR34222:SF99">
    <property type="entry name" value="PROTEIN, PUTATIVE-RELATED"/>
    <property type="match status" value="1"/>
</dbReference>
<dbReference type="OrthoDB" id="5544992at2759"/>
<protein>
    <submittedName>
        <fullName evidence="2">Uncharacterized protein</fullName>
    </submittedName>
</protein>
<feature type="transmembrane region" description="Helical" evidence="1">
    <location>
        <begin position="331"/>
        <end position="351"/>
    </location>
</feature>
<proteinExistence type="predicted"/>
<name>A0A7J0GG72_9ERIC</name>
<comment type="caution">
    <text evidence="2">The sequence shown here is derived from an EMBL/GenBank/DDBJ whole genome shotgun (WGS) entry which is preliminary data.</text>
</comment>
<evidence type="ECO:0000313" key="3">
    <source>
        <dbReference type="Proteomes" id="UP000585474"/>
    </source>
</evidence>
<evidence type="ECO:0000313" key="2">
    <source>
        <dbReference type="EMBL" id="GFZ09708.1"/>
    </source>
</evidence>
<organism evidence="2 3">
    <name type="scientific">Actinidia rufa</name>
    <dbReference type="NCBI Taxonomy" id="165716"/>
    <lineage>
        <taxon>Eukaryota</taxon>
        <taxon>Viridiplantae</taxon>
        <taxon>Streptophyta</taxon>
        <taxon>Embryophyta</taxon>
        <taxon>Tracheophyta</taxon>
        <taxon>Spermatophyta</taxon>
        <taxon>Magnoliopsida</taxon>
        <taxon>eudicotyledons</taxon>
        <taxon>Gunneridae</taxon>
        <taxon>Pentapetalae</taxon>
        <taxon>asterids</taxon>
        <taxon>Ericales</taxon>
        <taxon>Actinidiaceae</taxon>
        <taxon>Actinidia</taxon>
    </lineage>
</organism>
<keyword evidence="1" id="KW-0472">Membrane</keyword>